<evidence type="ECO:0000313" key="2">
    <source>
        <dbReference type="Proteomes" id="UP001528823"/>
    </source>
</evidence>
<gene>
    <name evidence="1" type="ORF">ORQ98_29285</name>
</gene>
<reference evidence="1 2" key="1">
    <citation type="submission" date="2022-11" db="EMBL/GenBank/DDBJ databases">
        <title>Spartinivicinus poritis sp. nov., isolated from scleractinian coral Porites lutea.</title>
        <authorList>
            <person name="Zhang G."/>
            <person name="Cai L."/>
            <person name="Wei Q."/>
        </authorList>
    </citation>
    <scope>NUCLEOTIDE SEQUENCE [LARGE SCALE GENOMIC DNA]</scope>
    <source>
        <strain evidence="1 2">A2-2</strain>
    </source>
</reference>
<proteinExistence type="predicted"/>
<evidence type="ECO:0000313" key="1">
    <source>
        <dbReference type="EMBL" id="MDE1466052.1"/>
    </source>
</evidence>
<organism evidence="1 2">
    <name type="scientific">Spartinivicinus poritis</name>
    <dbReference type="NCBI Taxonomy" id="2994640"/>
    <lineage>
        <taxon>Bacteria</taxon>
        <taxon>Pseudomonadati</taxon>
        <taxon>Pseudomonadota</taxon>
        <taxon>Gammaproteobacteria</taxon>
        <taxon>Oceanospirillales</taxon>
        <taxon>Zooshikellaceae</taxon>
        <taxon>Spartinivicinus</taxon>
    </lineage>
</organism>
<name>A0ABT5UID1_9GAMM</name>
<accession>A0ABT5UID1</accession>
<protein>
    <submittedName>
        <fullName evidence="1">Uncharacterized protein</fullName>
    </submittedName>
</protein>
<keyword evidence="2" id="KW-1185">Reference proteome</keyword>
<sequence length="591" mass="64717">MKPMVQMTYSRAITHLENASAAGNLLIGVSNTKNLANDAKDLNTAIESKNKNVIARKALGVANNAGFVLAQVLDEPVQRAADALHVHKMRNRLNDIGMDYDVLPQRFKDAMREKAGVGRTAGHAIQGANIALAGLAFGLTLNDVINEPSPTNQVNTAEAGVLLGIELAQLGVTALKGYGVMSAGGAAAAGAGLTVAAAIVVIAALTARGWIAAEEAAGRMLVDTTTGEKALYGFMSAARELGRPLVWLIDKIMGTNRAENMEFRLGNAQEDALARQVIGRYGVLIDRAGGSAVGWGLSPYNGRNANSLSWSTWDEEVMDGEQSIDQALSGHTIGGWEFIKRNEEGNWVQEESKAESDLATRRVRMKDHDMAVLVVHAKVNPASSHSFNTLYSVMFESVGGVFDESACRGDKSETVYLRSRDHQYLAAPGVNELTIVKDSIGIDKGDVNFYYILPSGPETQTSQNSSHRVRVEIQVPSTCVDVDQDLEAGKGHFQQRWQSAFSYDEECNRTSNKQGEVSRYWPGYAEKHDDVRIQLDDDYLTIHIHWWRVDKEDTSLQVIYMAANQEDSREMTLRYNWDELMTIDEDACTLT</sequence>
<dbReference type="Proteomes" id="UP001528823">
    <property type="component" value="Unassembled WGS sequence"/>
</dbReference>
<comment type="caution">
    <text evidence="1">The sequence shown here is derived from an EMBL/GenBank/DDBJ whole genome shotgun (WGS) entry which is preliminary data.</text>
</comment>
<dbReference type="EMBL" id="JAPMOU010000129">
    <property type="protein sequence ID" value="MDE1466052.1"/>
    <property type="molecule type" value="Genomic_DNA"/>
</dbReference>